<feature type="compositionally biased region" description="Pro residues" evidence="1">
    <location>
        <begin position="1560"/>
        <end position="1595"/>
    </location>
</feature>
<comment type="caution">
    <text evidence="2">The sequence shown here is derived from an EMBL/GenBank/DDBJ whole genome shotgun (WGS) entry which is preliminary data.</text>
</comment>
<dbReference type="Gene3D" id="3.30.70.270">
    <property type="match status" value="1"/>
</dbReference>
<accession>A0A9W6VBA3</accession>
<evidence type="ECO:0008006" key="4">
    <source>
        <dbReference type="Google" id="ProtNLM"/>
    </source>
</evidence>
<feature type="compositionally biased region" description="Basic and acidic residues" evidence="1">
    <location>
        <begin position="535"/>
        <end position="552"/>
    </location>
</feature>
<feature type="compositionally biased region" description="Acidic residues" evidence="1">
    <location>
        <begin position="1659"/>
        <end position="1671"/>
    </location>
</feature>
<evidence type="ECO:0000313" key="2">
    <source>
        <dbReference type="EMBL" id="GLW93784.1"/>
    </source>
</evidence>
<feature type="compositionally biased region" description="Polar residues" evidence="1">
    <location>
        <begin position="628"/>
        <end position="646"/>
    </location>
</feature>
<feature type="region of interest" description="Disordered" evidence="1">
    <location>
        <begin position="920"/>
        <end position="1874"/>
    </location>
</feature>
<feature type="region of interest" description="Disordered" evidence="1">
    <location>
        <begin position="374"/>
        <end position="675"/>
    </location>
</feature>
<keyword evidence="3" id="KW-1185">Reference proteome</keyword>
<feature type="compositionally biased region" description="Basic and acidic residues" evidence="1">
    <location>
        <begin position="946"/>
        <end position="955"/>
    </location>
</feature>
<feature type="compositionally biased region" description="Polar residues" evidence="1">
    <location>
        <begin position="1796"/>
        <end position="1812"/>
    </location>
</feature>
<evidence type="ECO:0000256" key="1">
    <source>
        <dbReference type="SAM" id="MobiDB-lite"/>
    </source>
</evidence>
<name>A0A9W6VBA3_9PSEU</name>
<feature type="compositionally biased region" description="Basic and acidic residues" evidence="1">
    <location>
        <begin position="442"/>
        <end position="472"/>
    </location>
</feature>
<feature type="compositionally biased region" description="Basic and acidic residues" evidence="1">
    <location>
        <begin position="509"/>
        <end position="520"/>
    </location>
</feature>
<feature type="compositionally biased region" description="Gly residues" evidence="1">
    <location>
        <begin position="587"/>
        <end position="601"/>
    </location>
</feature>
<feature type="compositionally biased region" description="Low complexity" evidence="1">
    <location>
        <begin position="606"/>
        <end position="626"/>
    </location>
</feature>
<feature type="compositionally biased region" description="Basic and acidic residues" evidence="1">
    <location>
        <begin position="1784"/>
        <end position="1795"/>
    </location>
</feature>
<reference evidence="2" key="1">
    <citation type="submission" date="2023-02" db="EMBL/GenBank/DDBJ databases">
        <title>Actinokineospora globicatena NBRC 15670.</title>
        <authorList>
            <person name="Ichikawa N."/>
            <person name="Sato H."/>
            <person name="Tonouchi N."/>
        </authorList>
    </citation>
    <scope>NUCLEOTIDE SEQUENCE</scope>
    <source>
        <strain evidence="2">NBRC 15670</strain>
    </source>
</reference>
<protein>
    <recommendedName>
        <fullName evidence="4">Diguanylate cyclase, GGDEF domain</fullName>
    </recommendedName>
</protein>
<dbReference type="InterPro" id="IPR043128">
    <property type="entry name" value="Rev_trsase/Diguanyl_cyclase"/>
</dbReference>
<organism evidence="2 3">
    <name type="scientific">Actinokineospora globicatena</name>
    <dbReference type="NCBI Taxonomy" id="103729"/>
    <lineage>
        <taxon>Bacteria</taxon>
        <taxon>Bacillati</taxon>
        <taxon>Actinomycetota</taxon>
        <taxon>Actinomycetes</taxon>
        <taxon>Pseudonocardiales</taxon>
        <taxon>Pseudonocardiaceae</taxon>
        <taxon>Actinokineospora</taxon>
    </lineage>
</organism>
<feature type="compositionally biased region" description="Low complexity" evidence="1">
    <location>
        <begin position="521"/>
        <end position="534"/>
    </location>
</feature>
<feature type="compositionally biased region" description="Low complexity" evidence="1">
    <location>
        <begin position="1820"/>
        <end position="1834"/>
    </location>
</feature>
<sequence>MAAWNELPAAGTAECAALVAAADRLRWSAPELAVQFADRSLRSGAADAATTTKAQVLLGTSLVRLGRHAEAVEPALAALRAVTGGGLVERAAAVRVALAACARVLGEPLVGSELLRPVLRASAAAPATRALALGQFVACAGHVGRRDDLEDALAEADRLLAADESLSQDARKLERALLCVRAASYHRRHGDTEAATEVAREGLALLNRITGAGVEAGLAKARLVLEMVCALLDDGDIDEASLVAVTVLGEPVRATSALALGRLRLAMASRVHLPSGRAELGHAMLLDVVRIADRHRLDSLVADAWTFLAHAEEEAGHPSEALHALRSARAAEYRYLRAASTARGLLVAEVGTAVNPESVVSLLRATVRPAVAVEGKTEAAETSSGERTARKATSATRRAAARDATDAASPETPRRGASVRELASHGKQASDVSVPVAGADARQAETSDRGRSTDAAAREGTRSRRDGAKHGAGEGASAGGSRRRASLRELASQGSAAPGESRPGQTRHSAADRDDADRADAGSAGADRAGAGRADAGRSADRGAAVDREAAADHGGATGRGATRRADVAGSGGATDSGVAPGSEIASGGGDAAGRANGGGRDTARRAGAAGRDSGARGVAGRGATAPGSAQHTVGQHSAGGSSADNRTGVAGRRPDGAAESGSAQRSDARVSGVGPVEHSVAEQVMEHGVVQRKAGTSGGEGISPAVGTKADAAASEVAGPLKADGGAAGAHRGADGGSPKVADEAPKDGLLRGVSARRVKRVTTAPTRHEAAAVEMFAVTLVRVSPKGVAEPVEPEELPLPVGGEVTLNALAIHVRDLAPSDAELLRSDRGEFAVLLPSTTLAEAETLADAIRQTAPDAQWLIDDQGQELTISTGVAALPGTVDGPHDGIEALLLAARSALTVPEPASPAPAVLRRTDRFRRSPTTAKTVPLSDKPARRLSGAVRRVDPARHDSGLIAQRADDSPTIPDLSLADDNPTIPAPTSHHTAADATGEAEQTEGRWSVETVRTTGAEEPASQANTGSMGRRAARRAKADEPQESTVDEQAGVKSVLSRFGVTAEGGGRRRAPDGDDDYYDPNALVGTDLPTPLQSSAPPASDPKRAHGTEPKQASQPPTAPKTPAGTGLPVPPMLPQSLEPDTDDPRWAHASVPESKAPEQAAQPSAATEIPSPDRVDLPTPPMLPQSLEPDASDPRWAHASVPETTAPERVAQPSVTPETPGPGGVDLPSTPMLPQSLEPDASDPRWAHASVPGTESKTPEHVLAARDTPDSSSGGTALPSTPMLPQSLEPDASDPRWAQASVPVAESTGPERVVQAPAAPTISAGTGLPSTPMLPQSLEPDANDPRWAHASVPGTESKGSERAAQSPAAPKTPAGTGLPVPPMLPQSLEPDADDPRWAHASVPGAESKGSERVAQPSVTSEIPAGTGLPSPPMLPQSLEPDASDPRWAHASVPGTEPKGSERVAQSGPKIPAGTALPSTPMLPQSLEPDASDPRWAQASVPVAESKGPERVVQAPADLKSPAGTGLPVPPMLPRSLEPDASDPRWAHASVPGTEPKEPEQVPQPPATPEIPDPGTPDEIPPAAPEPTAPEVDPPPSQVVVPRKVGQESGVRAAGQVTVEPAASANERRAIDFAARLRGLPRTTAAATEPAKDEDDRPAPDDSDQPELVDLDPPDLPARRRRTPSGRRERTNPSGLADLLAEALVAFKATQPDRPDGDANAPWTDDWPKAPTIGQTQPTAESPPAAAPPGEPGGSPNSPPAAHLDEPTGPLPESDRTIGTQVHYSAELRKPRADPAKTHNTSELPRWSRLSTESHWPDQSEWPAPSADGPAWAADARAAEPGDRSRSRRADRTSPHDDPHGRHRSSEWAPADFESG</sequence>
<dbReference type="SUPFAM" id="SSF55073">
    <property type="entry name" value="Nucleotide cyclase"/>
    <property type="match status" value="1"/>
</dbReference>
<evidence type="ECO:0000313" key="3">
    <source>
        <dbReference type="Proteomes" id="UP001165042"/>
    </source>
</evidence>
<dbReference type="InterPro" id="IPR029787">
    <property type="entry name" value="Nucleotide_cyclase"/>
</dbReference>
<dbReference type="Proteomes" id="UP001165042">
    <property type="component" value="Unassembled WGS sequence"/>
</dbReference>
<feature type="compositionally biased region" description="Basic and acidic residues" evidence="1">
    <location>
        <begin position="1835"/>
        <end position="1864"/>
    </location>
</feature>
<dbReference type="RefSeq" id="WP_285612052.1">
    <property type="nucleotide sequence ID" value="NZ_BSSD01000007.1"/>
</dbReference>
<proteinExistence type="predicted"/>
<feature type="compositionally biased region" description="Basic and acidic residues" evidence="1">
    <location>
        <begin position="1256"/>
        <end position="1268"/>
    </location>
</feature>
<feature type="region of interest" description="Disordered" evidence="1">
    <location>
        <begin position="724"/>
        <end position="750"/>
    </location>
</feature>
<gene>
    <name evidence="2" type="ORF">Aglo03_46000</name>
</gene>
<feature type="compositionally biased region" description="Basic and acidic residues" evidence="1">
    <location>
        <begin position="1648"/>
        <end position="1658"/>
    </location>
</feature>
<dbReference type="EMBL" id="BSSD01000007">
    <property type="protein sequence ID" value="GLW93784.1"/>
    <property type="molecule type" value="Genomic_DNA"/>
</dbReference>
<feature type="compositionally biased region" description="Polar residues" evidence="1">
    <location>
        <begin position="1269"/>
        <end position="1278"/>
    </location>
</feature>